<feature type="domain" description="Beta-lactamase-related" evidence="2">
    <location>
        <begin position="56"/>
        <end position="328"/>
    </location>
</feature>
<evidence type="ECO:0000313" key="3">
    <source>
        <dbReference type="EMBL" id="XBH03534.1"/>
    </source>
</evidence>
<dbReference type="RefSeq" id="WP_406696268.1">
    <property type="nucleotide sequence ID" value="NZ_CP155447.1"/>
</dbReference>
<dbReference type="Gene3D" id="3.40.710.10">
    <property type="entry name" value="DD-peptidase/beta-lactamase superfamily"/>
    <property type="match status" value="1"/>
</dbReference>
<keyword evidence="3" id="KW-0378">Hydrolase</keyword>
<keyword evidence="1" id="KW-0732">Signal</keyword>
<reference evidence="3" key="1">
    <citation type="submission" date="2024-05" db="EMBL/GenBank/DDBJ databases">
        <title>Planctomycetes of the genus Singulisphaera possess chitinolytic capabilities.</title>
        <authorList>
            <person name="Ivanova A."/>
        </authorList>
    </citation>
    <scope>NUCLEOTIDE SEQUENCE</scope>
    <source>
        <strain evidence="3">Ch08T</strain>
    </source>
</reference>
<dbReference type="InterPro" id="IPR001466">
    <property type="entry name" value="Beta-lactam-related"/>
</dbReference>
<accession>A0AAU7CEW2</accession>
<dbReference type="EMBL" id="CP155447">
    <property type="protein sequence ID" value="XBH03534.1"/>
    <property type="molecule type" value="Genomic_DNA"/>
</dbReference>
<dbReference type="Pfam" id="PF00144">
    <property type="entry name" value="Beta-lactamase"/>
    <property type="match status" value="1"/>
</dbReference>
<dbReference type="AlphaFoldDB" id="A0AAU7CEW2"/>
<dbReference type="PANTHER" id="PTHR43283:SF7">
    <property type="entry name" value="BETA-LACTAMASE-RELATED DOMAIN-CONTAINING PROTEIN"/>
    <property type="match status" value="1"/>
</dbReference>
<name>A0AAU7CEW2_9BACT</name>
<feature type="signal peptide" evidence="1">
    <location>
        <begin position="1"/>
        <end position="19"/>
    </location>
</feature>
<dbReference type="SUPFAM" id="SSF56601">
    <property type="entry name" value="beta-lactamase/transpeptidase-like"/>
    <property type="match status" value="1"/>
</dbReference>
<dbReference type="InterPro" id="IPR012338">
    <property type="entry name" value="Beta-lactam/transpept-like"/>
</dbReference>
<feature type="chain" id="PRO_5043481689" evidence="1">
    <location>
        <begin position="20"/>
        <end position="506"/>
    </location>
</feature>
<dbReference type="EC" id="3.-.-.-" evidence="3"/>
<protein>
    <submittedName>
        <fullName evidence="3">Serine hydrolase</fullName>
        <ecNumber evidence="3">3.-.-.-</ecNumber>
    </submittedName>
</protein>
<organism evidence="3">
    <name type="scientific">Singulisphaera sp. Ch08</name>
    <dbReference type="NCBI Taxonomy" id="3120278"/>
    <lineage>
        <taxon>Bacteria</taxon>
        <taxon>Pseudomonadati</taxon>
        <taxon>Planctomycetota</taxon>
        <taxon>Planctomycetia</taxon>
        <taxon>Isosphaerales</taxon>
        <taxon>Isosphaeraceae</taxon>
        <taxon>Singulisphaera</taxon>
    </lineage>
</organism>
<sequence length="506" mass="54811">MNKFALIVSIALCSTYAVAAAPLSLPRSTPESQGVSSAGVLAFIEQADQTIDAMHSVIVVRHGHVVAEGWWAPYDAASRHSLYSLSKSFTATAVGLAIAEGKLSVDDNVLKFFPEDAPASPSDNLKAMRISDLLRMSTGHQTLPNLGPLLPQGKSASPGSEPPWTQTFLAHPVPNKPGTHFVYNTPATYMLSAIVQKKMGMTVLDYLKPRLFDPLGIEEPTWGTSPQGVSLGGYGLSVRTEDIAKFGQLYLQKGKWQGTQLVPASWVEAATARQTSNGSNPKSDWEQGYGYQFWRCRNGGFRGDGAFGQYCLVLPEQDAVIAITSSVKDMQAVLNLVWDQLLPALKPTPLAPDPSTSETLERTLKGLSLRPQQGSGSSQVASKVSGKVYRFPANDQELEAITLEADSKSDAVNLVVRRSGVDQRIACGRGEWRKGRLAYGPYLDQPVAVSGDWAEEGTYTARLAFYETPFLVTIRLKFSEGQLHFDSESNVAFGPTKTPRLVGQAD</sequence>
<proteinExistence type="predicted"/>
<gene>
    <name evidence="3" type="ORF">V5E97_35300</name>
</gene>
<evidence type="ECO:0000259" key="2">
    <source>
        <dbReference type="Pfam" id="PF00144"/>
    </source>
</evidence>
<dbReference type="GO" id="GO:0016787">
    <property type="term" value="F:hydrolase activity"/>
    <property type="evidence" value="ECO:0007669"/>
    <property type="project" value="UniProtKB-KW"/>
</dbReference>
<evidence type="ECO:0000256" key="1">
    <source>
        <dbReference type="SAM" id="SignalP"/>
    </source>
</evidence>
<dbReference type="InterPro" id="IPR050789">
    <property type="entry name" value="Diverse_Enzym_Activities"/>
</dbReference>
<dbReference type="PANTHER" id="PTHR43283">
    <property type="entry name" value="BETA-LACTAMASE-RELATED"/>
    <property type="match status" value="1"/>
</dbReference>